<dbReference type="InterPro" id="IPR004843">
    <property type="entry name" value="Calcineurin-like_PHP"/>
</dbReference>
<evidence type="ECO:0000313" key="2">
    <source>
        <dbReference type="EMBL" id="MBD3870616.1"/>
    </source>
</evidence>
<proteinExistence type="predicted"/>
<accession>A0A8J6YBR1</accession>
<evidence type="ECO:0000259" key="1">
    <source>
        <dbReference type="Pfam" id="PF00149"/>
    </source>
</evidence>
<dbReference type="AlphaFoldDB" id="A0A8J6YBR1"/>
<dbReference type="GO" id="GO:0016787">
    <property type="term" value="F:hydrolase activity"/>
    <property type="evidence" value="ECO:0007669"/>
    <property type="project" value="InterPro"/>
</dbReference>
<comment type="caution">
    <text evidence="2">The sequence shown here is derived from an EMBL/GenBank/DDBJ whole genome shotgun (WGS) entry which is preliminary data.</text>
</comment>
<dbReference type="SUPFAM" id="SSF56300">
    <property type="entry name" value="Metallo-dependent phosphatases"/>
    <property type="match status" value="1"/>
</dbReference>
<evidence type="ECO:0000313" key="3">
    <source>
        <dbReference type="Proteomes" id="UP000598633"/>
    </source>
</evidence>
<dbReference type="Proteomes" id="UP000598633">
    <property type="component" value="Unassembled WGS sequence"/>
</dbReference>
<dbReference type="EMBL" id="JACXWA010000072">
    <property type="protein sequence ID" value="MBD3870616.1"/>
    <property type="molecule type" value="Genomic_DNA"/>
</dbReference>
<organism evidence="2 3">
    <name type="scientific">Candidatus Sulfomarinibacter kjeldsenii</name>
    <dbReference type="NCBI Taxonomy" id="2885994"/>
    <lineage>
        <taxon>Bacteria</taxon>
        <taxon>Pseudomonadati</taxon>
        <taxon>Acidobacteriota</taxon>
        <taxon>Thermoanaerobaculia</taxon>
        <taxon>Thermoanaerobaculales</taxon>
        <taxon>Candidatus Sulfomarinibacteraceae</taxon>
        <taxon>Candidatus Sulfomarinibacter</taxon>
    </lineage>
</organism>
<dbReference type="PANTHER" id="PTHR30337:SF0">
    <property type="entry name" value="NUCLEASE SBCCD SUBUNIT D"/>
    <property type="match status" value="1"/>
</dbReference>
<name>A0A8J6YBR1_9BACT</name>
<sequence length="338" mass="37518">MKVLLLADTHLGFDLPSRPRVEKRRRGPDFFTNTRLALEPARCGQVDLVVHGGDLLYRSKVPPGLVIQALEPLLEVADRGVPVVLVPGNHERSSLPYPLLASHANLHILDQPKTIELELNETRLAVGGFPCERENIRDRFSGLVAECGVLGARADLRFLCLHQTVEGSRVKGYTFRSGAEIIRGRDIPTGLAAVFCGHIHRSQVLTRDLAGNRLAAPVLYPGSVERTSFAEQDEPKGYLILEFEAESSSGGRLERSEFRDLPARPMFALTIDATGLGPEVLENEIREKLGRRQADAVVHLRIEGDLRPDSGRVIRAANLRRLHPVTMTVALRFRPPRR</sequence>
<dbReference type="InterPro" id="IPR029052">
    <property type="entry name" value="Metallo-depent_PP-like"/>
</dbReference>
<dbReference type="InterPro" id="IPR050535">
    <property type="entry name" value="DNA_Repair-Maintenance_Comp"/>
</dbReference>
<dbReference type="Pfam" id="PF00149">
    <property type="entry name" value="Metallophos"/>
    <property type="match status" value="1"/>
</dbReference>
<dbReference type="PANTHER" id="PTHR30337">
    <property type="entry name" value="COMPONENT OF ATP-DEPENDENT DSDNA EXONUCLEASE"/>
    <property type="match status" value="1"/>
</dbReference>
<protein>
    <submittedName>
        <fullName evidence="2">Metallophosphoesterase family protein</fullName>
    </submittedName>
</protein>
<gene>
    <name evidence="2" type="ORF">IFJ97_04580</name>
</gene>
<reference evidence="2 3" key="1">
    <citation type="submission" date="2020-08" db="EMBL/GenBank/DDBJ databases">
        <title>Acidobacteriota in marine sediments use diverse sulfur dissimilation pathways.</title>
        <authorList>
            <person name="Wasmund K."/>
        </authorList>
    </citation>
    <scope>NUCLEOTIDE SEQUENCE [LARGE SCALE GENOMIC DNA]</scope>
    <source>
        <strain evidence="2">MAG AM3-A</strain>
    </source>
</reference>
<feature type="domain" description="Calcineurin-like phosphoesterase" evidence="1">
    <location>
        <begin position="1"/>
        <end position="201"/>
    </location>
</feature>
<dbReference type="Gene3D" id="3.60.21.10">
    <property type="match status" value="1"/>
</dbReference>